<dbReference type="Proteomes" id="UP000176501">
    <property type="component" value="Unassembled WGS sequence"/>
</dbReference>
<evidence type="ECO:0000313" key="7">
    <source>
        <dbReference type="EMBL" id="OGL99415.1"/>
    </source>
</evidence>
<comment type="cofactor">
    <cofactor evidence="1">
        <name>Mg(2+)</name>
        <dbReference type="ChEBI" id="CHEBI:18420"/>
    </cofactor>
</comment>
<evidence type="ECO:0000256" key="2">
    <source>
        <dbReference type="ARBA" id="ARBA00006739"/>
    </source>
</evidence>
<proteinExistence type="inferred from homology"/>
<feature type="domain" description="Glycosyltransferase 2-like" evidence="6">
    <location>
        <begin position="6"/>
        <end position="123"/>
    </location>
</feature>
<dbReference type="PANTHER" id="PTHR48090">
    <property type="entry name" value="UNDECAPRENYL-PHOSPHATE 4-DEOXY-4-FORMAMIDO-L-ARABINOSE TRANSFERASE-RELATED"/>
    <property type="match status" value="1"/>
</dbReference>
<keyword evidence="3" id="KW-0328">Glycosyltransferase</keyword>
<reference evidence="7 8" key="1">
    <citation type="journal article" date="2016" name="Nat. Commun.">
        <title>Thousands of microbial genomes shed light on interconnected biogeochemical processes in an aquifer system.</title>
        <authorList>
            <person name="Anantharaman K."/>
            <person name="Brown C.T."/>
            <person name="Hug L.A."/>
            <person name="Sharon I."/>
            <person name="Castelle C.J."/>
            <person name="Probst A.J."/>
            <person name="Thomas B.C."/>
            <person name="Singh A."/>
            <person name="Wilkins M.J."/>
            <person name="Karaoz U."/>
            <person name="Brodie E.L."/>
            <person name="Williams K.H."/>
            <person name="Hubbard S.S."/>
            <person name="Banfield J.F."/>
        </authorList>
    </citation>
    <scope>NUCLEOTIDE SEQUENCE [LARGE SCALE GENOMIC DNA]</scope>
</reference>
<evidence type="ECO:0000256" key="4">
    <source>
        <dbReference type="ARBA" id="ARBA00022679"/>
    </source>
</evidence>
<dbReference type="CDD" id="cd04179">
    <property type="entry name" value="DPM_DPG-synthase_like"/>
    <property type="match status" value="1"/>
</dbReference>
<accession>A0A1F7W9A8</accession>
<dbReference type="PANTHER" id="PTHR48090:SF10">
    <property type="entry name" value="GLUCOSYL-3-PHOSPHOGLYCERATE SYNTHASE"/>
    <property type="match status" value="1"/>
</dbReference>
<dbReference type="InterPro" id="IPR001173">
    <property type="entry name" value="Glyco_trans_2-like"/>
</dbReference>
<gene>
    <name evidence="7" type="ORF">A2304_01325</name>
</gene>
<evidence type="ECO:0000313" key="8">
    <source>
        <dbReference type="Proteomes" id="UP000176501"/>
    </source>
</evidence>
<evidence type="ECO:0000259" key="6">
    <source>
        <dbReference type="Pfam" id="PF00535"/>
    </source>
</evidence>
<dbReference type="AlphaFoldDB" id="A0A1F7W9A8"/>
<dbReference type="Gene3D" id="3.90.550.10">
    <property type="entry name" value="Spore Coat Polysaccharide Biosynthesis Protein SpsA, Chain A"/>
    <property type="match status" value="1"/>
</dbReference>
<sequence>MSVRISAIIPAYNEEPTITGVVEALRASPHVREVIVVCDGSTDRTAERARMAGATVFDLPHNAGKGAAMLHGLTHTDASVVAFFDADLIGLTPDHVERLVFPVLSGSRVMNVGIRDRGPIISRLASRLPLIGGERVMLRQVIERVPTEYLQGYMIESALNYYCRSRALPYGGVFLPGLGIRRKYEKVGWRRGVVEYAKMTWQIVVAMASVRVGRFLKRF</sequence>
<keyword evidence="4" id="KW-0808">Transferase</keyword>
<dbReference type="Pfam" id="PF00535">
    <property type="entry name" value="Glycos_transf_2"/>
    <property type="match status" value="1"/>
</dbReference>
<comment type="similarity">
    <text evidence="2">Belongs to the glycosyltransferase 2 family.</text>
</comment>
<evidence type="ECO:0000256" key="1">
    <source>
        <dbReference type="ARBA" id="ARBA00001946"/>
    </source>
</evidence>
<keyword evidence="5" id="KW-0460">Magnesium</keyword>
<comment type="caution">
    <text evidence="7">The sequence shown here is derived from an EMBL/GenBank/DDBJ whole genome shotgun (WGS) entry which is preliminary data.</text>
</comment>
<evidence type="ECO:0000256" key="3">
    <source>
        <dbReference type="ARBA" id="ARBA00022676"/>
    </source>
</evidence>
<protein>
    <recommendedName>
        <fullName evidence="6">Glycosyltransferase 2-like domain-containing protein</fullName>
    </recommendedName>
</protein>
<dbReference type="InterPro" id="IPR029044">
    <property type="entry name" value="Nucleotide-diphossugar_trans"/>
</dbReference>
<name>A0A1F7W9A8_9BACT</name>
<dbReference type="InterPro" id="IPR050256">
    <property type="entry name" value="Glycosyltransferase_2"/>
</dbReference>
<dbReference type="GO" id="GO:0016757">
    <property type="term" value="F:glycosyltransferase activity"/>
    <property type="evidence" value="ECO:0007669"/>
    <property type="project" value="UniProtKB-KW"/>
</dbReference>
<dbReference type="SUPFAM" id="SSF53448">
    <property type="entry name" value="Nucleotide-diphospho-sugar transferases"/>
    <property type="match status" value="1"/>
</dbReference>
<evidence type="ECO:0000256" key="5">
    <source>
        <dbReference type="ARBA" id="ARBA00022842"/>
    </source>
</evidence>
<dbReference type="EMBL" id="MGFE01000005">
    <property type="protein sequence ID" value="OGL99415.1"/>
    <property type="molecule type" value="Genomic_DNA"/>
</dbReference>
<organism evidence="7 8">
    <name type="scientific">Candidatus Uhrbacteria bacterium RIFOXYB2_FULL_57_15</name>
    <dbReference type="NCBI Taxonomy" id="1802422"/>
    <lineage>
        <taxon>Bacteria</taxon>
        <taxon>Candidatus Uhriibacteriota</taxon>
    </lineage>
</organism>